<dbReference type="GO" id="GO:0000105">
    <property type="term" value="P:L-histidine biosynthetic process"/>
    <property type="evidence" value="ECO:0007669"/>
    <property type="project" value="UniProtKB-KW"/>
</dbReference>
<dbReference type="PRINTS" id="PR00085">
    <property type="entry name" value="THFDHDRGNASE"/>
</dbReference>
<dbReference type="Gene3D" id="3.40.50.10860">
    <property type="entry name" value="Leucine Dehydrogenase, chain A, domain 1"/>
    <property type="match status" value="1"/>
</dbReference>
<evidence type="ECO:0000256" key="3">
    <source>
        <dbReference type="ARBA" id="ARBA00022605"/>
    </source>
</evidence>
<evidence type="ECO:0000256" key="4">
    <source>
        <dbReference type="ARBA" id="ARBA00022755"/>
    </source>
</evidence>
<organism evidence="14 15">
    <name type="scientific">Zhenpiania hominis</name>
    <dbReference type="NCBI Taxonomy" id="2763644"/>
    <lineage>
        <taxon>Bacteria</taxon>
        <taxon>Bacillati</taxon>
        <taxon>Bacillota</taxon>
        <taxon>Clostridia</taxon>
        <taxon>Peptostreptococcales</taxon>
        <taxon>Anaerovoracaceae</taxon>
        <taxon>Zhenpiania</taxon>
    </lineage>
</organism>
<keyword evidence="2 11" id="KW-0554">One-carbon metabolism</keyword>
<dbReference type="SUPFAM" id="SSF53223">
    <property type="entry name" value="Aminoacid dehydrogenase-like, N-terminal domain"/>
    <property type="match status" value="1"/>
</dbReference>
<evidence type="ECO:0000256" key="2">
    <source>
        <dbReference type="ARBA" id="ARBA00022563"/>
    </source>
</evidence>
<dbReference type="InterPro" id="IPR036291">
    <property type="entry name" value="NAD(P)-bd_dom_sf"/>
</dbReference>
<evidence type="ECO:0000259" key="13">
    <source>
        <dbReference type="Pfam" id="PF02882"/>
    </source>
</evidence>
<dbReference type="PANTHER" id="PTHR48099:SF5">
    <property type="entry name" value="C-1-TETRAHYDROFOLATE SYNTHASE, CYTOPLASMIC"/>
    <property type="match status" value="1"/>
</dbReference>
<evidence type="ECO:0000256" key="8">
    <source>
        <dbReference type="ARBA" id="ARBA00023102"/>
    </source>
</evidence>
<dbReference type="InterPro" id="IPR020630">
    <property type="entry name" value="THF_DH/CycHdrlase_cat_dom"/>
</dbReference>
<comment type="similarity">
    <text evidence="11">Belongs to the tetrahydrofolate dehydrogenase/cyclohydrolase family.</text>
</comment>
<evidence type="ECO:0000256" key="10">
    <source>
        <dbReference type="ARBA" id="ARBA00023268"/>
    </source>
</evidence>
<keyword evidence="4 11" id="KW-0658">Purine biosynthesis</keyword>
<dbReference type="GO" id="GO:0004488">
    <property type="term" value="F:methylenetetrahydrofolate dehydrogenase (NADP+) activity"/>
    <property type="evidence" value="ECO:0007669"/>
    <property type="project" value="UniProtKB-UniRule"/>
</dbReference>
<comment type="pathway">
    <text evidence="1 11">One-carbon metabolism; tetrahydrofolate interconversion.</text>
</comment>
<dbReference type="Proteomes" id="UP000602647">
    <property type="component" value="Unassembled WGS sequence"/>
</dbReference>
<dbReference type="AlphaFoldDB" id="A0A923NQJ7"/>
<keyword evidence="3 11" id="KW-0028">Amino-acid biosynthesis</keyword>
<dbReference type="GO" id="GO:0035999">
    <property type="term" value="P:tetrahydrofolate interconversion"/>
    <property type="evidence" value="ECO:0007669"/>
    <property type="project" value="UniProtKB-UniRule"/>
</dbReference>
<evidence type="ECO:0000256" key="7">
    <source>
        <dbReference type="ARBA" id="ARBA00023002"/>
    </source>
</evidence>
<dbReference type="CDD" id="cd01080">
    <property type="entry name" value="NAD_bind_m-THF_DH_Cyclohyd"/>
    <property type="match status" value="1"/>
</dbReference>
<dbReference type="EMBL" id="JACRYT010000048">
    <property type="protein sequence ID" value="MBC6681422.1"/>
    <property type="molecule type" value="Genomic_DNA"/>
</dbReference>
<evidence type="ECO:0000256" key="11">
    <source>
        <dbReference type="HAMAP-Rule" id="MF_01576"/>
    </source>
</evidence>
<dbReference type="GO" id="GO:0009086">
    <property type="term" value="P:methionine biosynthetic process"/>
    <property type="evidence" value="ECO:0007669"/>
    <property type="project" value="UniProtKB-KW"/>
</dbReference>
<evidence type="ECO:0000313" key="14">
    <source>
        <dbReference type="EMBL" id="MBC6681422.1"/>
    </source>
</evidence>
<reference evidence="14" key="1">
    <citation type="submission" date="2020-08" db="EMBL/GenBank/DDBJ databases">
        <title>Genome public.</title>
        <authorList>
            <person name="Liu C."/>
            <person name="Sun Q."/>
        </authorList>
    </citation>
    <scope>NUCLEOTIDE SEQUENCE</scope>
    <source>
        <strain evidence="14">BX12</strain>
    </source>
</reference>
<keyword evidence="6 11" id="KW-0521">NADP</keyword>
<dbReference type="Pfam" id="PF00763">
    <property type="entry name" value="THF_DHG_CYH"/>
    <property type="match status" value="1"/>
</dbReference>
<dbReference type="Pfam" id="PF02882">
    <property type="entry name" value="THF_DHG_CYH_C"/>
    <property type="match status" value="1"/>
</dbReference>
<dbReference type="InterPro" id="IPR000672">
    <property type="entry name" value="THF_DH/CycHdrlase"/>
</dbReference>
<comment type="caution">
    <text evidence="14">The sequence shown here is derived from an EMBL/GenBank/DDBJ whole genome shotgun (WGS) entry which is preliminary data.</text>
</comment>
<keyword evidence="10 11" id="KW-0511">Multifunctional enzyme</keyword>
<name>A0A923NQJ7_9FIRM</name>
<feature type="binding site" evidence="11">
    <location>
        <begin position="165"/>
        <end position="167"/>
    </location>
    <ligand>
        <name>NADP(+)</name>
        <dbReference type="ChEBI" id="CHEBI:58349"/>
    </ligand>
</feature>
<feature type="domain" description="Tetrahydrofolate dehydrogenase/cyclohydrolase NAD(P)-binding" evidence="13">
    <location>
        <begin position="139"/>
        <end position="281"/>
    </location>
</feature>
<keyword evidence="9 11" id="KW-0486">Methionine biosynthesis</keyword>
<keyword evidence="7 11" id="KW-0560">Oxidoreductase</keyword>
<protein>
    <recommendedName>
        <fullName evidence="11">Bifunctional protein FolD</fullName>
    </recommendedName>
    <domain>
        <recommendedName>
            <fullName evidence="11">Methylenetetrahydrofolate dehydrogenase</fullName>
            <ecNumber evidence="11">1.5.1.5</ecNumber>
        </recommendedName>
    </domain>
    <domain>
        <recommendedName>
            <fullName evidence="11">Methenyltetrahydrofolate cyclohydrolase</fullName>
            <ecNumber evidence="11">3.5.4.9</ecNumber>
        </recommendedName>
    </domain>
</protein>
<dbReference type="RefSeq" id="WP_187304504.1">
    <property type="nucleotide sequence ID" value="NZ_JACRYT010000048.1"/>
</dbReference>
<feature type="binding site" evidence="11">
    <location>
        <position position="233"/>
    </location>
    <ligand>
        <name>NADP(+)</name>
        <dbReference type="ChEBI" id="CHEBI:58349"/>
    </ligand>
</feature>
<dbReference type="InterPro" id="IPR020631">
    <property type="entry name" value="THF_DH/CycHdrlase_NAD-bd_dom"/>
</dbReference>
<dbReference type="GO" id="GO:0005829">
    <property type="term" value="C:cytosol"/>
    <property type="evidence" value="ECO:0007669"/>
    <property type="project" value="TreeGrafter"/>
</dbReference>
<comment type="caution">
    <text evidence="11">Lacks conserved residue(s) required for the propagation of feature annotation.</text>
</comment>
<evidence type="ECO:0000259" key="12">
    <source>
        <dbReference type="Pfam" id="PF00763"/>
    </source>
</evidence>
<gene>
    <name evidence="11" type="primary">folD</name>
    <name evidence="14" type="ORF">H9L42_16570</name>
</gene>
<comment type="subunit">
    <text evidence="11">Homodimer.</text>
</comment>
<dbReference type="Gene3D" id="3.40.50.720">
    <property type="entry name" value="NAD(P)-binding Rossmann-like Domain"/>
    <property type="match status" value="1"/>
</dbReference>
<dbReference type="PANTHER" id="PTHR48099">
    <property type="entry name" value="C-1-TETRAHYDROFOLATE SYNTHASE, CYTOPLASMIC-RELATED"/>
    <property type="match status" value="1"/>
</dbReference>
<keyword evidence="8 11" id="KW-0368">Histidine biosynthesis</keyword>
<comment type="catalytic activity">
    <reaction evidence="11">
        <text>(6R)-5,10-methylene-5,6,7,8-tetrahydrofolate + NADP(+) = (6R)-5,10-methenyltetrahydrofolate + NADPH</text>
        <dbReference type="Rhea" id="RHEA:22812"/>
        <dbReference type="ChEBI" id="CHEBI:15636"/>
        <dbReference type="ChEBI" id="CHEBI:57455"/>
        <dbReference type="ChEBI" id="CHEBI:57783"/>
        <dbReference type="ChEBI" id="CHEBI:58349"/>
        <dbReference type="EC" id="1.5.1.5"/>
    </reaction>
</comment>
<evidence type="ECO:0000256" key="6">
    <source>
        <dbReference type="ARBA" id="ARBA00022857"/>
    </source>
</evidence>
<dbReference type="SUPFAM" id="SSF51735">
    <property type="entry name" value="NAD(P)-binding Rossmann-fold domains"/>
    <property type="match status" value="1"/>
</dbReference>
<evidence type="ECO:0000256" key="9">
    <source>
        <dbReference type="ARBA" id="ARBA00023167"/>
    </source>
</evidence>
<evidence type="ECO:0000256" key="1">
    <source>
        <dbReference type="ARBA" id="ARBA00004777"/>
    </source>
</evidence>
<comment type="function">
    <text evidence="11">Catalyzes the oxidation of 5,10-methylenetetrahydrofolate to 5,10-methenyltetrahydrofolate and then the hydrolysis of 5,10-methenyltetrahydrofolate to 10-formyltetrahydrofolate.</text>
</comment>
<dbReference type="EC" id="3.5.4.9" evidence="11"/>
<keyword evidence="5 11" id="KW-0378">Hydrolase</keyword>
<sequence length="293" mass="31229">MAQRLEGKQVAEAITQRVREKSEALRKRGVVPTLAIVRAGENPSDLSYERGAMKRAEKAGIEVKRFLFEETVSQETLLAEIDKINRDDGIHGALIFRPLPQQIDDGAVRAALLPRKDVDGITEGSLAGIFTGSGNGFAPCTARACMEILDHYKIQLRGKRVAVLGRSLVIGKPVSMMALAKNATVTICHSRTGDEAMRNICRESDILIAAAGQAGMVDEGYVREGQVILDVGINVDEEGRLCGDVDFERAGAAGYITPVPGGIGAVTTAVLMQQTAEAAEMARTAKAAAGLVE</sequence>
<dbReference type="EC" id="1.5.1.5" evidence="11"/>
<dbReference type="GO" id="GO:0006164">
    <property type="term" value="P:purine nucleotide biosynthetic process"/>
    <property type="evidence" value="ECO:0007669"/>
    <property type="project" value="UniProtKB-KW"/>
</dbReference>
<accession>A0A923NQJ7</accession>
<keyword evidence="15" id="KW-1185">Reference proteome</keyword>
<dbReference type="HAMAP" id="MF_01576">
    <property type="entry name" value="THF_DHG_CYH"/>
    <property type="match status" value="1"/>
</dbReference>
<dbReference type="GO" id="GO:0004477">
    <property type="term" value="F:methenyltetrahydrofolate cyclohydrolase activity"/>
    <property type="evidence" value="ECO:0007669"/>
    <property type="project" value="UniProtKB-UniRule"/>
</dbReference>
<comment type="catalytic activity">
    <reaction evidence="11">
        <text>(6R)-5,10-methenyltetrahydrofolate + H2O = (6R)-10-formyltetrahydrofolate + H(+)</text>
        <dbReference type="Rhea" id="RHEA:23700"/>
        <dbReference type="ChEBI" id="CHEBI:15377"/>
        <dbReference type="ChEBI" id="CHEBI:15378"/>
        <dbReference type="ChEBI" id="CHEBI:57455"/>
        <dbReference type="ChEBI" id="CHEBI:195366"/>
        <dbReference type="EC" id="3.5.4.9"/>
    </reaction>
</comment>
<evidence type="ECO:0000313" key="15">
    <source>
        <dbReference type="Proteomes" id="UP000602647"/>
    </source>
</evidence>
<proteinExistence type="inferred from homology"/>
<dbReference type="InterPro" id="IPR046346">
    <property type="entry name" value="Aminoacid_DH-like_N_sf"/>
</dbReference>
<evidence type="ECO:0000256" key="5">
    <source>
        <dbReference type="ARBA" id="ARBA00022801"/>
    </source>
</evidence>
<feature type="domain" description="Tetrahydrofolate dehydrogenase/cyclohydrolase catalytic" evidence="12">
    <location>
        <begin position="5"/>
        <end position="119"/>
    </location>
</feature>